<dbReference type="GO" id="GO:0005524">
    <property type="term" value="F:ATP binding"/>
    <property type="evidence" value="ECO:0007669"/>
    <property type="project" value="UniProtKB-UniRule"/>
</dbReference>
<dbReference type="EC" id="2.5.1.75" evidence="10"/>
<dbReference type="EMBL" id="PFBV01000003">
    <property type="protein sequence ID" value="PIT88390.1"/>
    <property type="molecule type" value="Genomic_DNA"/>
</dbReference>
<evidence type="ECO:0000256" key="13">
    <source>
        <dbReference type="RuleBase" id="RU003785"/>
    </source>
</evidence>
<dbReference type="PANTHER" id="PTHR11088:SF60">
    <property type="entry name" value="TRNA DIMETHYLALLYLTRANSFERASE"/>
    <property type="match status" value="1"/>
</dbReference>
<comment type="caution">
    <text evidence="14">The sequence shown here is derived from an EMBL/GenBank/DDBJ whole genome shotgun (WGS) entry which is preliminary data.</text>
</comment>
<comment type="similarity">
    <text evidence="3 10 13">Belongs to the IPP transferase family.</text>
</comment>
<evidence type="ECO:0000256" key="12">
    <source>
        <dbReference type="RuleBase" id="RU003784"/>
    </source>
</evidence>
<evidence type="ECO:0000256" key="11">
    <source>
        <dbReference type="RuleBase" id="RU003783"/>
    </source>
</evidence>
<evidence type="ECO:0000313" key="15">
    <source>
        <dbReference type="Proteomes" id="UP000231426"/>
    </source>
</evidence>
<gene>
    <name evidence="10" type="primary">miaA</name>
    <name evidence="14" type="ORF">COU29_01210</name>
</gene>
<dbReference type="InterPro" id="IPR027417">
    <property type="entry name" value="P-loop_NTPase"/>
</dbReference>
<dbReference type="Gene3D" id="3.40.50.300">
    <property type="entry name" value="P-loop containing nucleotide triphosphate hydrolases"/>
    <property type="match status" value="1"/>
</dbReference>
<comment type="catalytic activity">
    <reaction evidence="9 10 11">
        <text>adenosine(37) in tRNA + dimethylallyl diphosphate = N(6)-dimethylallyladenosine(37) in tRNA + diphosphate</text>
        <dbReference type="Rhea" id="RHEA:26482"/>
        <dbReference type="Rhea" id="RHEA-COMP:10162"/>
        <dbReference type="Rhea" id="RHEA-COMP:10375"/>
        <dbReference type="ChEBI" id="CHEBI:33019"/>
        <dbReference type="ChEBI" id="CHEBI:57623"/>
        <dbReference type="ChEBI" id="CHEBI:74411"/>
        <dbReference type="ChEBI" id="CHEBI:74415"/>
        <dbReference type="EC" id="2.5.1.75"/>
    </reaction>
</comment>
<dbReference type="SUPFAM" id="SSF52540">
    <property type="entry name" value="P-loop containing nucleoside triphosphate hydrolases"/>
    <property type="match status" value="1"/>
</dbReference>
<feature type="binding site" evidence="10">
    <location>
        <begin position="14"/>
        <end position="19"/>
    </location>
    <ligand>
        <name>substrate</name>
    </ligand>
</feature>
<sequence length="303" mass="34868">MSKLPKIIIILGPTASGKTALSLKLAKKFNGEIINADSRQVYKEMNIGTAKEPCDAKRKGYLVRGITHHLMDIVKPDEEFTLAHFKKIAMEKINDILKRKKLPIIVGGTGLYIWAIVDNLDIPTVAPDAKLRKKLEKKSLLDLVKMLKKVDPLSAEKIDLKNPRRVIRALEVFLQSKGSFIAQQKKFPLLFNALQIGIRIPREILYRRINVRVDEQIKDGLIKEVKKLAKKYSWSLPSMSGLGYKQTGYYLRGEKTLTEAVELIKRDTRRYAKKQMAWFKRDKKIKWVKDLKSAEKLVKKFIK</sequence>
<feature type="binding site" evidence="10">
    <location>
        <begin position="12"/>
        <end position="19"/>
    </location>
    <ligand>
        <name>ATP</name>
        <dbReference type="ChEBI" id="CHEBI:30616"/>
    </ligand>
</feature>
<evidence type="ECO:0000256" key="7">
    <source>
        <dbReference type="ARBA" id="ARBA00022840"/>
    </source>
</evidence>
<dbReference type="GO" id="GO:0052381">
    <property type="term" value="F:tRNA dimethylallyltransferase activity"/>
    <property type="evidence" value="ECO:0007669"/>
    <property type="project" value="UniProtKB-UniRule"/>
</dbReference>
<dbReference type="NCBIfam" id="TIGR00174">
    <property type="entry name" value="miaA"/>
    <property type="match status" value="1"/>
</dbReference>
<dbReference type="Pfam" id="PF01715">
    <property type="entry name" value="IPPT"/>
    <property type="match status" value="1"/>
</dbReference>
<dbReference type="HAMAP" id="MF_00185">
    <property type="entry name" value="IPP_trans"/>
    <property type="match status" value="1"/>
</dbReference>
<comment type="cofactor">
    <cofactor evidence="1 10">
        <name>Mg(2+)</name>
        <dbReference type="ChEBI" id="CHEBI:18420"/>
    </cofactor>
</comment>
<feature type="region of interest" description="Interaction with substrate tRNA" evidence="10">
    <location>
        <begin position="37"/>
        <end position="40"/>
    </location>
</feature>
<evidence type="ECO:0000256" key="5">
    <source>
        <dbReference type="ARBA" id="ARBA00022694"/>
    </source>
</evidence>
<feature type="site" description="Interaction with substrate tRNA" evidence="10">
    <location>
        <position position="109"/>
    </location>
</feature>
<name>A0A2M6W6J7_9BACT</name>
<dbReference type="PANTHER" id="PTHR11088">
    <property type="entry name" value="TRNA DIMETHYLALLYLTRANSFERASE"/>
    <property type="match status" value="1"/>
</dbReference>
<dbReference type="InterPro" id="IPR039657">
    <property type="entry name" value="Dimethylallyltransferase"/>
</dbReference>
<dbReference type="GO" id="GO:0006400">
    <property type="term" value="P:tRNA modification"/>
    <property type="evidence" value="ECO:0007669"/>
    <property type="project" value="TreeGrafter"/>
</dbReference>
<keyword evidence="5 10" id="KW-0819">tRNA processing</keyword>
<dbReference type="AlphaFoldDB" id="A0A2M6W6J7"/>
<keyword evidence="6 10" id="KW-0547">Nucleotide-binding</keyword>
<comment type="caution">
    <text evidence="10">Lacks conserved residue(s) required for the propagation of feature annotation.</text>
</comment>
<evidence type="ECO:0000256" key="1">
    <source>
        <dbReference type="ARBA" id="ARBA00001946"/>
    </source>
</evidence>
<evidence type="ECO:0000256" key="2">
    <source>
        <dbReference type="ARBA" id="ARBA00003213"/>
    </source>
</evidence>
<keyword evidence="7 10" id="KW-0067">ATP-binding</keyword>
<evidence type="ECO:0000256" key="10">
    <source>
        <dbReference type="HAMAP-Rule" id="MF_00185"/>
    </source>
</evidence>
<dbReference type="Gene3D" id="1.10.20.140">
    <property type="match status" value="1"/>
</dbReference>
<evidence type="ECO:0000256" key="9">
    <source>
        <dbReference type="ARBA" id="ARBA00049563"/>
    </source>
</evidence>
<dbReference type="Proteomes" id="UP000231426">
    <property type="component" value="Unassembled WGS sequence"/>
</dbReference>
<feature type="site" description="Interaction with substrate tRNA" evidence="10">
    <location>
        <position position="132"/>
    </location>
</feature>
<accession>A0A2M6W6J7</accession>
<organism evidence="14 15">
    <name type="scientific">Candidatus Magasanikbacteria bacterium CG10_big_fil_rev_8_21_14_0_10_36_32</name>
    <dbReference type="NCBI Taxonomy" id="1974646"/>
    <lineage>
        <taxon>Bacteria</taxon>
        <taxon>Candidatus Magasanikiibacteriota</taxon>
    </lineage>
</organism>
<evidence type="ECO:0000256" key="3">
    <source>
        <dbReference type="ARBA" id="ARBA00005842"/>
    </source>
</evidence>
<evidence type="ECO:0000256" key="4">
    <source>
        <dbReference type="ARBA" id="ARBA00022679"/>
    </source>
</evidence>
<proteinExistence type="inferred from homology"/>
<keyword evidence="8 10" id="KW-0460">Magnesium</keyword>
<reference evidence="15" key="1">
    <citation type="submission" date="2017-09" db="EMBL/GenBank/DDBJ databases">
        <title>Depth-based differentiation of microbial function through sediment-hosted aquifers and enrichment of novel symbionts in the deep terrestrial subsurface.</title>
        <authorList>
            <person name="Probst A.J."/>
            <person name="Ladd B."/>
            <person name="Jarett J.K."/>
            <person name="Geller-Mcgrath D.E."/>
            <person name="Sieber C.M.K."/>
            <person name="Emerson J.B."/>
            <person name="Anantharaman K."/>
            <person name="Thomas B.C."/>
            <person name="Malmstrom R."/>
            <person name="Stieglmeier M."/>
            <person name="Klingl A."/>
            <person name="Woyke T."/>
            <person name="Ryan C.M."/>
            <person name="Banfield J.F."/>
        </authorList>
    </citation>
    <scope>NUCLEOTIDE SEQUENCE [LARGE SCALE GENOMIC DNA]</scope>
</reference>
<comment type="function">
    <text evidence="2 10 12">Catalyzes the transfer of a dimethylallyl group onto the adenine at position 37 in tRNAs that read codons beginning with uridine, leading to the formation of N6-(dimethylallyl)adenosine (i(6)A).</text>
</comment>
<dbReference type="InterPro" id="IPR018022">
    <property type="entry name" value="IPT"/>
</dbReference>
<keyword evidence="4 10" id="KW-0808">Transferase</keyword>
<evidence type="ECO:0000256" key="8">
    <source>
        <dbReference type="ARBA" id="ARBA00022842"/>
    </source>
</evidence>
<comment type="subunit">
    <text evidence="10">Monomer.</text>
</comment>
<evidence type="ECO:0000256" key="6">
    <source>
        <dbReference type="ARBA" id="ARBA00022741"/>
    </source>
</evidence>
<protein>
    <recommendedName>
        <fullName evidence="10">tRNA dimethylallyltransferase</fullName>
        <ecNumber evidence="10">2.5.1.75</ecNumber>
    </recommendedName>
    <alternativeName>
        <fullName evidence="10">Dimethylallyl diphosphate:tRNA dimethylallyltransferase</fullName>
        <shortName evidence="10">DMAPP:tRNA dimethylallyltransferase</shortName>
        <shortName evidence="10">DMATase</shortName>
    </alternativeName>
    <alternativeName>
        <fullName evidence="10">Isopentenyl-diphosphate:tRNA isopentenyltransferase</fullName>
        <shortName evidence="10">IPP transferase</shortName>
        <shortName evidence="10">IPPT</shortName>
        <shortName evidence="10">IPTase</shortName>
    </alternativeName>
</protein>
<evidence type="ECO:0000313" key="14">
    <source>
        <dbReference type="EMBL" id="PIT88390.1"/>
    </source>
</evidence>